<dbReference type="OrthoDB" id="3789223at2"/>
<evidence type="ECO:0000256" key="2">
    <source>
        <dbReference type="ARBA" id="ARBA00007639"/>
    </source>
</evidence>
<dbReference type="GO" id="GO:0030313">
    <property type="term" value="C:cell envelope"/>
    <property type="evidence" value="ECO:0007669"/>
    <property type="project" value="UniProtKB-SubCell"/>
</dbReference>
<accession>A0A6N7Z410</accession>
<dbReference type="GO" id="GO:0030246">
    <property type="term" value="F:carbohydrate binding"/>
    <property type="evidence" value="ECO:0007669"/>
    <property type="project" value="UniProtKB-ARBA"/>
</dbReference>
<feature type="domain" description="Periplasmic binding protein" evidence="4">
    <location>
        <begin position="90"/>
        <end position="360"/>
    </location>
</feature>
<dbReference type="InterPro" id="IPR025997">
    <property type="entry name" value="SBP_2_dom"/>
</dbReference>
<dbReference type="InterPro" id="IPR028082">
    <property type="entry name" value="Peripla_BP_I"/>
</dbReference>
<dbReference type="PROSITE" id="PS51257">
    <property type="entry name" value="PROKAR_LIPOPROTEIN"/>
    <property type="match status" value="1"/>
</dbReference>
<comment type="caution">
    <text evidence="5">The sequence shown here is derived from an EMBL/GenBank/DDBJ whole genome shotgun (WGS) entry which is preliminary data.</text>
</comment>
<evidence type="ECO:0000313" key="5">
    <source>
        <dbReference type="EMBL" id="MTD54944.1"/>
    </source>
</evidence>
<evidence type="ECO:0000256" key="3">
    <source>
        <dbReference type="ARBA" id="ARBA00022729"/>
    </source>
</evidence>
<comment type="subcellular location">
    <subcellularLocation>
        <location evidence="1">Cell envelope</location>
    </subcellularLocation>
</comment>
<dbReference type="PANTHER" id="PTHR46847:SF1">
    <property type="entry name" value="D-ALLOSE-BINDING PERIPLASMIC PROTEIN-RELATED"/>
    <property type="match status" value="1"/>
</dbReference>
<dbReference type="Proteomes" id="UP000440096">
    <property type="component" value="Unassembled WGS sequence"/>
</dbReference>
<gene>
    <name evidence="5" type="ORF">GKO32_13285</name>
</gene>
<name>A0A6N7Z410_9PSEU</name>
<dbReference type="SUPFAM" id="SSF53822">
    <property type="entry name" value="Periplasmic binding protein-like I"/>
    <property type="match status" value="1"/>
</dbReference>
<reference evidence="5 6" key="1">
    <citation type="submission" date="2019-11" db="EMBL/GenBank/DDBJ databases">
        <title>Draft genome of Amycolatopsis RM579.</title>
        <authorList>
            <person name="Duangmal K."/>
            <person name="Mingma R."/>
        </authorList>
    </citation>
    <scope>NUCLEOTIDE SEQUENCE [LARGE SCALE GENOMIC DNA]</scope>
    <source>
        <strain evidence="5 6">RM579</strain>
    </source>
</reference>
<evidence type="ECO:0000313" key="6">
    <source>
        <dbReference type="Proteomes" id="UP000440096"/>
    </source>
</evidence>
<keyword evidence="6" id="KW-1185">Reference proteome</keyword>
<dbReference type="AlphaFoldDB" id="A0A6N7Z410"/>
<proteinExistence type="inferred from homology"/>
<dbReference type="EMBL" id="WMBA01000016">
    <property type="protein sequence ID" value="MTD54944.1"/>
    <property type="molecule type" value="Genomic_DNA"/>
</dbReference>
<evidence type="ECO:0000259" key="4">
    <source>
        <dbReference type="Pfam" id="PF13407"/>
    </source>
</evidence>
<protein>
    <submittedName>
        <fullName evidence="5">Substrate-binding domain-containing protein</fullName>
    </submittedName>
</protein>
<organism evidence="5 6">
    <name type="scientific">Amycolatopsis pithecellobii</name>
    <dbReference type="NCBI Taxonomy" id="664692"/>
    <lineage>
        <taxon>Bacteria</taxon>
        <taxon>Bacillati</taxon>
        <taxon>Actinomycetota</taxon>
        <taxon>Actinomycetes</taxon>
        <taxon>Pseudonocardiales</taxon>
        <taxon>Pseudonocardiaceae</taxon>
        <taxon>Amycolatopsis</taxon>
    </lineage>
</organism>
<dbReference type="Pfam" id="PF13407">
    <property type="entry name" value="Peripla_BP_4"/>
    <property type="match status" value="1"/>
</dbReference>
<dbReference type="Gene3D" id="3.40.50.2300">
    <property type="match status" value="2"/>
</dbReference>
<keyword evidence="3" id="KW-0732">Signal</keyword>
<comment type="similarity">
    <text evidence="2">Belongs to the bacterial solute-binding protein 2 family.</text>
</comment>
<dbReference type="PANTHER" id="PTHR46847">
    <property type="entry name" value="D-ALLOSE-BINDING PERIPLASMIC PROTEIN-RELATED"/>
    <property type="match status" value="1"/>
</dbReference>
<evidence type="ECO:0000256" key="1">
    <source>
        <dbReference type="ARBA" id="ARBA00004196"/>
    </source>
</evidence>
<sequence length="403" mass="41818">MYLSSKILVKKRALIGAALLGGTILLAGCGSSGGSTGAAGSVPKADPNKVYIEGVPSLAELYKSTETSPPATGPKIQPGKNIIFVSCGQSAQGCSGPANEMANAAKVVGWNYKIIDGANNVNNGWAAGLRQAIAAKPDAIVIHGMGCGDVKQPLLEAKAAGIPVVGLESVDCTDPKNDGGPSESLFTGVKFSDSATTTGAFFKEFGRLQAAYVIDATEGKAKIVRTTYDPLLGAYQKEGQDEVFAKCPGCKVVGEVNWSAADSNAGGPLVQKFRTLLVQHPDANAAIMNWDALATSSGLSKAIKDAGYANSMIGVAGEGYAAALQLIRENGGLTAEPAAIDAKWLGWAGVDTLNRVLHGEQPVPEGVGFRLVDKDHNMMPDGQDYQTPVDYRGVYKKSWGVAD</sequence>